<organism evidence="1 2">
    <name type="scientific">Clostridium beijerinckii</name>
    <name type="common">Clostridium MP</name>
    <dbReference type="NCBI Taxonomy" id="1520"/>
    <lineage>
        <taxon>Bacteria</taxon>
        <taxon>Bacillati</taxon>
        <taxon>Bacillota</taxon>
        <taxon>Clostridia</taxon>
        <taxon>Eubacteriales</taxon>
        <taxon>Clostridiaceae</taxon>
        <taxon>Clostridium</taxon>
    </lineage>
</organism>
<sequence>MVLFLYINLYKISGSGKNINRAMEERQELKVDKRKYETKTLIAEYAYSRESEDFKVIEMIYRLKDGRIIMEYDGGRLSRYGVSISPNKRIGIKGICEVSEDDYEKWKFVRGSDSTGEFIK</sequence>
<gene>
    <name evidence="1" type="ORF">CBEIBR21_07235</name>
</gene>
<name>A0A1S9N9Q6_CLOBE</name>
<dbReference type="Proteomes" id="UP000190959">
    <property type="component" value="Unassembled WGS sequence"/>
</dbReference>
<evidence type="ECO:0000313" key="1">
    <source>
        <dbReference type="EMBL" id="OOP74279.1"/>
    </source>
</evidence>
<dbReference type="RefSeq" id="WP_078115084.1">
    <property type="nucleotide sequence ID" value="NZ_MWMH01000002.1"/>
</dbReference>
<dbReference type="EMBL" id="MWMH01000002">
    <property type="protein sequence ID" value="OOP74279.1"/>
    <property type="molecule type" value="Genomic_DNA"/>
</dbReference>
<evidence type="ECO:0000313" key="2">
    <source>
        <dbReference type="Proteomes" id="UP000190959"/>
    </source>
</evidence>
<protein>
    <submittedName>
        <fullName evidence="1">Uncharacterized protein</fullName>
    </submittedName>
</protein>
<comment type="caution">
    <text evidence="1">The sequence shown here is derived from an EMBL/GenBank/DDBJ whole genome shotgun (WGS) entry which is preliminary data.</text>
</comment>
<proteinExistence type="predicted"/>
<dbReference type="AlphaFoldDB" id="A0A1S9N9Q6"/>
<accession>A0A1S9N9Q6</accession>
<reference evidence="1 2" key="1">
    <citation type="submission" date="2017-02" db="EMBL/GenBank/DDBJ databases">
        <title>Genome sequence of Clostridium beijerinckii Br21.</title>
        <authorList>
            <person name="Fonseca B.C."/>
            <person name="Guazzaroni M.E."/>
            <person name="Riano-Pachon D.M."/>
            <person name="Reginatto V."/>
        </authorList>
    </citation>
    <scope>NUCLEOTIDE SEQUENCE [LARGE SCALE GENOMIC DNA]</scope>
    <source>
        <strain evidence="1 2">Br21</strain>
    </source>
</reference>